<comment type="function">
    <text evidence="9">Part of the twin-arginine translocation (Tat) system that transports large folded proteins containing a characteristic twin-arginine motif in their signal peptide across membranes. TatA could form the protein-conducting channel of the Tat system.</text>
</comment>
<evidence type="ECO:0000313" key="12">
    <source>
        <dbReference type="Proteomes" id="UP000188912"/>
    </source>
</evidence>
<keyword evidence="8 9" id="KW-0472">Membrane</keyword>
<dbReference type="NCBIfam" id="TIGR01411">
    <property type="entry name" value="tatAE"/>
    <property type="match status" value="1"/>
</dbReference>
<keyword evidence="5 9" id="KW-0653">Protein transport</keyword>
<proteinExistence type="inferred from homology"/>
<evidence type="ECO:0000256" key="7">
    <source>
        <dbReference type="ARBA" id="ARBA00023010"/>
    </source>
</evidence>
<reference evidence="11 12" key="2">
    <citation type="journal article" date="2016" name="Sci. Rep.">
        <title>The genome of Rhizobiales bacteria in predatory ants reveals urease gene functions but no genes for nitrogen fixation.</title>
        <authorList>
            <person name="Neuvonen M.M."/>
            <person name="Tamarit D."/>
            <person name="Naslund K."/>
            <person name="Liebig J."/>
            <person name="Feldhaar H."/>
            <person name="Moran N.A."/>
            <person name="Guy L."/>
            <person name="Andersson S.G."/>
        </authorList>
    </citation>
    <scope>NUCLEOTIDE SEQUENCE [LARGE SCALE GENOMIC DNA]</scope>
    <source>
        <strain evidence="11 12">Hsal</strain>
    </source>
</reference>
<dbReference type="Gene3D" id="1.20.5.3310">
    <property type="match status" value="1"/>
</dbReference>
<dbReference type="PANTHER" id="PTHR42982">
    <property type="entry name" value="SEC-INDEPENDENT PROTEIN TRANSLOCASE PROTEIN TATA"/>
    <property type="match status" value="1"/>
</dbReference>
<keyword evidence="6 9" id="KW-1133">Transmembrane helix</keyword>
<organism evidence="11 12">
    <name type="scientific">Candidatus Tokpelaia hoelldobleri</name>
    <dbReference type="NCBI Taxonomy" id="1902579"/>
    <lineage>
        <taxon>Bacteria</taxon>
        <taxon>Pseudomonadati</taxon>
        <taxon>Pseudomonadota</taxon>
        <taxon>Alphaproteobacteria</taxon>
        <taxon>Hyphomicrobiales</taxon>
        <taxon>Candidatus Tokpelaia</taxon>
    </lineage>
</organism>
<evidence type="ECO:0000256" key="2">
    <source>
        <dbReference type="ARBA" id="ARBA00022448"/>
    </source>
</evidence>
<dbReference type="InterPro" id="IPR003369">
    <property type="entry name" value="TatA/B/E"/>
</dbReference>
<protein>
    <recommendedName>
        <fullName evidence="9">Sec-independent protein translocase protein TatA</fullName>
    </recommendedName>
</protein>
<comment type="subcellular location">
    <subcellularLocation>
        <location evidence="1 9">Cell membrane</location>
        <topology evidence="1 9">Single-pass membrane protein</topology>
    </subcellularLocation>
</comment>
<keyword evidence="7 9" id="KW-0811">Translocation</keyword>
<evidence type="ECO:0000256" key="4">
    <source>
        <dbReference type="ARBA" id="ARBA00022692"/>
    </source>
</evidence>
<dbReference type="GO" id="GO:0033281">
    <property type="term" value="C:TAT protein transport complex"/>
    <property type="evidence" value="ECO:0007669"/>
    <property type="project" value="UniProtKB-UniRule"/>
</dbReference>
<dbReference type="GO" id="GO:0043953">
    <property type="term" value="P:protein transport by the Tat complex"/>
    <property type="evidence" value="ECO:0007669"/>
    <property type="project" value="UniProtKB-UniRule"/>
</dbReference>
<dbReference type="PANTHER" id="PTHR42982:SF1">
    <property type="entry name" value="SEC-INDEPENDENT PROTEIN TRANSLOCASE PROTEIN TATA"/>
    <property type="match status" value="1"/>
</dbReference>
<keyword evidence="3 9" id="KW-1003">Cell membrane</keyword>
<dbReference type="Proteomes" id="UP000188912">
    <property type="component" value="Chromosome"/>
</dbReference>
<evidence type="ECO:0000256" key="8">
    <source>
        <dbReference type="ARBA" id="ARBA00023136"/>
    </source>
</evidence>
<feature type="region of interest" description="Disordered" evidence="10">
    <location>
        <begin position="40"/>
        <end position="89"/>
    </location>
</feature>
<keyword evidence="4 9" id="KW-0812">Transmembrane</keyword>
<dbReference type="GO" id="GO:0008320">
    <property type="term" value="F:protein transmembrane transporter activity"/>
    <property type="evidence" value="ECO:0007669"/>
    <property type="project" value="UniProtKB-UniRule"/>
</dbReference>
<sequence>MFTPMKIILILLLVFVLFGRNKISDVMGDFAKGIKSFKKGLEDDDDGEEETRPAMRTIDAQKSETVAARPAKRKAAGKPSAGRSGKREA</sequence>
<dbReference type="KEGG" id="thd:BHV28_07090"/>
<evidence type="ECO:0000256" key="5">
    <source>
        <dbReference type="ARBA" id="ARBA00022927"/>
    </source>
</evidence>
<dbReference type="STRING" id="1902579.BHV28_07090"/>
<gene>
    <name evidence="9 11" type="primary">tatA</name>
    <name evidence="11" type="ORF">BHV28_07090</name>
</gene>
<evidence type="ECO:0000256" key="3">
    <source>
        <dbReference type="ARBA" id="ARBA00022475"/>
    </source>
</evidence>
<comment type="similarity">
    <text evidence="9">Belongs to the TatA/E family.</text>
</comment>
<dbReference type="Pfam" id="PF02416">
    <property type="entry name" value="TatA_B_E"/>
    <property type="match status" value="1"/>
</dbReference>
<name>A0A1U9JU82_9HYPH</name>
<evidence type="ECO:0000256" key="10">
    <source>
        <dbReference type="SAM" id="MobiDB-lite"/>
    </source>
</evidence>
<evidence type="ECO:0000256" key="9">
    <source>
        <dbReference type="HAMAP-Rule" id="MF_00236"/>
    </source>
</evidence>
<dbReference type="HAMAP" id="MF_00236">
    <property type="entry name" value="TatA_E"/>
    <property type="match status" value="1"/>
</dbReference>
<keyword evidence="2 9" id="KW-0813">Transport</keyword>
<dbReference type="AlphaFoldDB" id="A0A1U9JU82"/>
<evidence type="ECO:0000256" key="6">
    <source>
        <dbReference type="ARBA" id="ARBA00022989"/>
    </source>
</evidence>
<evidence type="ECO:0000256" key="1">
    <source>
        <dbReference type="ARBA" id="ARBA00004162"/>
    </source>
</evidence>
<dbReference type="InterPro" id="IPR006312">
    <property type="entry name" value="TatA/E"/>
</dbReference>
<comment type="subunit">
    <text evidence="9">The Tat system comprises two distinct complexes: a TatABC complex, containing multiple copies of TatA, TatB and TatC subunits, and a separate TatA complex, containing only TatA subunits. Substrates initially bind to the TatABC complex, which probably triggers association of the separate TatA complex to form the active translocon.</text>
</comment>
<evidence type="ECO:0000313" key="11">
    <source>
        <dbReference type="EMBL" id="AQS41410.1"/>
    </source>
</evidence>
<reference evidence="11 12" key="1">
    <citation type="journal article" date="2010" name="Science">
        <title>Genomic comparison of the ants Camponotus floridanus and Harpegnathos saltator.</title>
        <authorList>
            <person name="Bonasio R."/>
            <person name="Zhang G."/>
            <person name="Ye C."/>
            <person name="Mutti N.S."/>
            <person name="Fang X."/>
            <person name="Qin N."/>
            <person name="Donahue G."/>
            <person name="Yang P."/>
            <person name="Li Q."/>
            <person name="Li C."/>
            <person name="Zhang P."/>
            <person name="Huang Z."/>
            <person name="Berger S.L."/>
            <person name="Reinberg D."/>
            <person name="Wang J."/>
            <person name="Liebig J."/>
        </authorList>
    </citation>
    <scope>NUCLEOTIDE SEQUENCE [LARGE SCALE GENOMIC DNA]</scope>
    <source>
        <strain evidence="11 12">Hsal</strain>
    </source>
</reference>
<keyword evidence="12" id="KW-1185">Reference proteome</keyword>
<accession>A0A1U9JU82</accession>
<dbReference type="EMBL" id="CP017315">
    <property type="protein sequence ID" value="AQS41410.1"/>
    <property type="molecule type" value="Genomic_DNA"/>
</dbReference>